<dbReference type="CDD" id="cd03185">
    <property type="entry name" value="GST_C_Tau"/>
    <property type="match status" value="1"/>
</dbReference>
<dbReference type="SMR" id="M4CHG5"/>
<dbReference type="GO" id="GO:0005829">
    <property type="term" value="C:cytosol"/>
    <property type="evidence" value="ECO:0007669"/>
    <property type="project" value="UniProtKB-SubCell"/>
</dbReference>
<dbReference type="PANTHER" id="PTHR11260:SF584">
    <property type="entry name" value="GLUTATHIONE S-TRANSFERASE U22"/>
    <property type="match status" value="1"/>
</dbReference>
<dbReference type="InterPro" id="IPR036282">
    <property type="entry name" value="Glutathione-S-Trfase_C_sf"/>
</dbReference>
<dbReference type="PANTHER" id="PTHR11260">
    <property type="entry name" value="GLUTATHIONE S-TRANSFERASE, GST, SUPERFAMILY, GST DOMAIN CONTAINING"/>
    <property type="match status" value="1"/>
</dbReference>
<evidence type="ECO:0000313" key="4">
    <source>
        <dbReference type="Proteomes" id="UP000011750"/>
    </source>
</evidence>
<evidence type="ECO:0000313" key="3">
    <source>
        <dbReference type="EnsemblPlants" id="Bra003648.1-P"/>
    </source>
</evidence>
<reference evidence="3 4" key="2">
    <citation type="journal article" date="2018" name="Hortic Res">
        <title>Improved Brassica rapa reference genome by single-molecule sequencing and chromosome conformation capture technologies.</title>
        <authorList>
            <person name="Zhang L."/>
            <person name="Cai X."/>
            <person name="Wu J."/>
            <person name="Liu M."/>
            <person name="Grob S."/>
            <person name="Cheng F."/>
            <person name="Liang J."/>
            <person name="Cai C."/>
            <person name="Liu Z."/>
            <person name="Liu B."/>
            <person name="Wang F."/>
            <person name="Li S."/>
            <person name="Liu F."/>
            <person name="Li X."/>
            <person name="Cheng L."/>
            <person name="Yang W."/>
            <person name="Li M.H."/>
            <person name="Grossniklaus U."/>
            <person name="Zheng H."/>
            <person name="Wang X."/>
        </authorList>
    </citation>
    <scope>NUCLEOTIDE SEQUENCE [LARGE SCALE GENOMIC DNA]</scope>
    <source>
        <strain evidence="3 4">cv. Chiifu-401-42</strain>
    </source>
</reference>
<accession>M4CHG5</accession>
<dbReference type="PROSITE" id="PS50405">
    <property type="entry name" value="GST_CTER"/>
    <property type="match status" value="1"/>
</dbReference>
<dbReference type="Gene3D" id="1.20.1050.10">
    <property type="match status" value="1"/>
</dbReference>
<comment type="subcellular location">
    <subcellularLocation>
        <location evidence="1">Cytoplasm</location>
        <location evidence="1">Cytosol</location>
    </subcellularLocation>
</comment>
<reference evidence="3 4" key="1">
    <citation type="journal article" date="2011" name="Nat. Genet.">
        <title>The genome of the mesopolyploid crop species Brassica rapa.</title>
        <authorList>
            <consortium name="Brassica rapa Genome Sequencing Project Consortium"/>
            <person name="Wang X."/>
            <person name="Wang H."/>
            <person name="Wang J."/>
            <person name="Sun R."/>
            <person name="Wu J."/>
            <person name="Liu S."/>
            <person name="Bai Y."/>
            <person name="Mun J.H."/>
            <person name="Bancroft I."/>
            <person name="Cheng F."/>
            <person name="Huang S."/>
            <person name="Li X."/>
            <person name="Hua W."/>
            <person name="Wang J."/>
            <person name="Wang X."/>
            <person name="Freeling M."/>
            <person name="Pires J.C."/>
            <person name="Paterson A.H."/>
            <person name="Chalhoub B."/>
            <person name="Wang B."/>
            <person name="Hayward A."/>
            <person name="Sharpe A.G."/>
            <person name="Park B.S."/>
            <person name="Weisshaar B."/>
            <person name="Liu B."/>
            <person name="Li B."/>
            <person name="Liu B."/>
            <person name="Tong C."/>
            <person name="Song C."/>
            <person name="Duran C."/>
            <person name="Peng C."/>
            <person name="Geng C."/>
            <person name="Koh C."/>
            <person name="Lin C."/>
            <person name="Edwards D."/>
            <person name="Mu D."/>
            <person name="Shen D."/>
            <person name="Soumpourou E."/>
            <person name="Li F."/>
            <person name="Fraser F."/>
            <person name="Conant G."/>
            <person name="Lassalle G."/>
            <person name="King G.J."/>
            <person name="Bonnema G."/>
            <person name="Tang H."/>
            <person name="Wang H."/>
            <person name="Belcram H."/>
            <person name="Zhou H."/>
            <person name="Hirakawa H."/>
            <person name="Abe H."/>
            <person name="Guo H."/>
            <person name="Wang H."/>
            <person name="Jin H."/>
            <person name="Parkin I.A."/>
            <person name="Batley J."/>
            <person name="Kim J.S."/>
            <person name="Just J."/>
            <person name="Li J."/>
            <person name="Xu J."/>
            <person name="Deng J."/>
            <person name="Kim J.A."/>
            <person name="Li J."/>
            <person name="Yu J."/>
            <person name="Meng J."/>
            <person name="Wang J."/>
            <person name="Min J."/>
            <person name="Poulain J."/>
            <person name="Wang J."/>
            <person name="Hatakeyama K."/>
            <person name="Wu K."/>
            <person name="Wang L."/>
            <person name="Fang L."/>
            <person name="Trick M."/>
            <person name="Links M.G."/>
            <person name="Zhao M."/>
            <person name="Jin M."/>
            <person name="Ramchiary N."/>
            <person name="Drou N."/>
            <person name="Berkman P.J."/>
            <person name="Cai Q."/>
            <person name="Huang Q."/>
            <person name="Li R."/>
            <person name="Tabata S."/>
            <person name="Cheng S."/>
            <person name="Zhang S."/>
            <person name="Zhang S."/>
            <person name="Huang S."/>
            <person name="Sato S."/>
            <person name="Sun S."/>
            <person name="Kwon S.J."/>
            <person name="Choi S.R."/>
            <person name="Lee T.H."/>
            <person name="Fan W."/>
            <person name="Zhao X."/>
            <person name="Tan X."/>
            <person name="Xu X."/>
            <person name="Wang Y."/>
            <person name="Qiu Y."/>
            <person name="Yin Y."/>
            <person name="Li Y."/>
            <person name="Du Y."/>
            <person name="Liao Y."/>
            <person name="Lim Y."/>
            <person name="Narusaka Y."/>
            <person name="Wang Y."/>
            <person name="Wang Z."/>
            <person name="Li Z."/>
            <person name="Wang Z."/>
            <person name="Xiong Z."/>
            <person name="Zhang Z."/>
        </authorList>
    </citation>
    <scope>NUCLEOTIDE SEQUENCE [LARGE SCALE GENOMIC DNA]</scope>
    <source>
        <strain evidence="3 4">cv. Chiifu-401-42</strain>
    </source>
</reference>
<evidence type="ECO:0000259" key="2">
    <source>
        <dbReference type="PROSITE" id="PS50405"/>
    </source>
</evidence>
<dbReference type="InterPro" id="IPR045073">
    <property type="entry name" value="Omega/Tau-like"/>
</dbReference>
<dbReference type="GO" id="GO:0004364">
    <property type="term" value="F:glutathione transferase activity"/>
    <property type="evidence" value="ECO:0000318"/>
    <property type="project" value="GO_Central"/>
</dbReference>
<name>M4CHG5_BRACM</name>
<dbReference type="GO" id="GO:0006749">
    <property type="term" value="P:glutathione metabolic process"/>
    <property type="evidence" value="ECO:0000318"/>
    <property type="project" value="GO_Central"/>
</dbReference>
<dbReference type="AlphaFoldDB" id="M4CHG5"/>
<dbReference type="HOGENOM" id="CLU_011226_18_2_1"/>
<dbReference type="eggNOG" id="KOG0406">
    <property type="taxonomic scope" value="Eukaryota"/>
</dbReference>
<sequence>MNVVQYIDEVWSAKNPLLSSNPYQRAQARFWVDFIDTKVRFSSQWMRYGQQKARYKQEKAKKEYIEALKILDKPYFGGDNFGFVYIAMTGYYMWFEAFKKCGNFSIERECPTLMALAKRCLQRDSVVNSFPNPERIVEFAFKIRKIYCV</sequence>
<comment type="function">
    <text evidence="1">Is involved in the conjugation of reduced glutathione to a wide number of exogenous and endogenous hydrophobic electrophiles.</text>
</comment>
<keyword evidence="4" id="KW-1185">Reference proteome</keyword>
<dbReference type="EnsemblPlants" id="Bra003648.1">
    <property type="protein sequence ID" value="Bra003648.1-P"/>
    <property type="gene ID" value="Bra003648"/>
</dbReference>
<dbReference type="Gramene" id="Bra003648.1">
    <property type="protein sequence ID" value="Bra003648.1-P"/>
    <property type="gene ID" value="Bra003648"/>
</dbReference>
<comment type="similarity">
    <text evidence="1">Belongs to the GST superfamily.</text>
</comment>
<dbReference type="SUPFAM" id="SSF47616">
    <property type="entry name" value="GST C-terminal domain-like"/>
    <property type="match status" value="1"/>
</dbReference>
<dbReference type="Proteomes" id="UP000011750">
    <property type="component" value="Chromosome A07"/>
</dbReference>
<dbReference type="EC" id="2.5.1.18" evidence="1"/>
<reference evidence="3" key="3">
    <citation type="submission" date="2023-03" db="UniProtKB">
        <authorList>
            <consortium name="EnsemblPlants"/>
        </authorList>
    </citation>
    <scope>IDENTIFICATION</scope>
    <source>
        <strain evidence="3">cv. Chiifu-401-42</strain>
    </source>
</reference>
<dbReference type="InterPro" id="IPR045074">
    <property type="entry name" value="GST_C_Tau"/>
</dbReference>
<dbReference type="InterPro" id="IPR010987">
    <property type="entry name" value="Glutathione-S-Trfase_C-like"/>
</dbReference>
<comment type="catalytic activity">
    <reaction evidence="1">
        <text>RX + glutathione = an S-substituted glutathione + a halide anion + H(+)</text>
        <dbReference type="Rhea" id="RHEA:16437"/>
        <dbReference type="ChEBI" id="CHEBI:15378"/>
        <dbReference type="ChEBI" id="CHEBI:16042"/>
        <dbReference type="ChEBI" id="CHEBI:17792"/>
        <dbReference type="ChEBI" id="CHEBI:57925"/>
        <dbReference type="ChEBI" id="CHEBI:90779"/>
        <dbReference type="EC" id="2.5.1.18"/>
    </reaction>
</comment>
<dbReference type="STRING" id="51351.M4CHG5"/>
<protein>
    <recommendedName>
        <fullName evidence="1">Glutathione S-transferase</fullName>
        <ecNumber evidence="1">2.5.1.18</ecNumber>
    </recommendedName>
</protein>
<feature type="domain" description="GST C-terminal" evidence="2">
    <location>
        <begin position="21"/>
        <end position="139"/>
    </location>
</feature>
<keyword evidence="1" id="KW-0963">Cytoplasm</keyword>
<organism evidence="3 4">
    <name type="scientific">Brassica campestris</name>
    <name type="common">Field mustard</name>
    <dbReference type="NCBI Taxonomy" id="3711"/>
    <lineage>
        <taxon>Eukaryota</taxon>
        <taxon>Viridiplantae</taxon>
        <taxon>Streptophyta</taxon>
        <taxon>Embryophyta</taxon>
        <taxon>Tracheophyta</taxon>
        <taxon>Spermatophyta</taxon>
        <taxon>Magnoliopsida</taxon>
        <taxon>eudicotyledons</taxon>
        <taxon>Gunneridae</taxon>
        <taxon>Pentapetalae</taxon>
        <taxon>rosids</taxon>
        <taxon>malvids</taxon>
        <taxon>Brassicales</taxon>
        <taxon>Brassicaceae</taxon>
        <taxon>Brassiceae</taxon>
        <taxon>Brassica</taxon>
    </lineage>
</organism>
<evidence type="ECO:0000256" key="1">
    <source>
        <dbReference type="RuleBase" id="RU369102"/>
    </source>
</evidence>
<keyword evidence="1" id="KW-0808">Transferase</keyword>
<dbReference type="GO" id="GO:0005737">
    <property type="term" value="C:cytoplasm"/>
    <property type="evidence" value="ECO:0000318"/>
    <property type="project" value="GO_Central"/>
</dbReference>
<dbReference type="InParanoid" id="M4CHG5"/>
<proteinExistence type="inferred from homology"/>